<keyword evidence="8" id="KW-0408">Iron</keyword>
<keyword evidence="7" id="KW-0479">Metal-binding</keyword>
<dbReference type="InterPro" id="IPR036094">
    <property type="entry name" value="NadA_sf"/>
</dbReference>
<evidence type="ECO:0000256" key="6">
    <source>
        <dbReference type="ARBA" id="ARBA00022679"/>
    </source>
</evidence>
<comment type="caution">
    <text evidence="10">The sequence shown here is derived from an EMBL/GenBank/DDBJ whole genome shotgun (WGS) entry which is preliminary data.</text>
</comment>
<evidence type="ECO:0000256" key="7">
    <source>
        <dbReference type="ARBA" id="ARBA00022723"/>
    </source>
</evidence>
<keyword evidence="9" id="KW-0411">Iron-sulfur</keyword>
<reference evidence="10" key="1">
    <citation type="journal article" date="2014" name="Front. Microbiol.">
        <title>High frequency of phylogenetically diverse reductive dehalogenase-homologous genes in deep subseafloor sedimentary metagenomes.</title>
        <authorList>
            <person name="Kawai M."/>
            <person name="Futagami T."/>
            <person name="Toyoda A."/>
            <person name="Takaki Y."/>
            <person name="Nishi S."/>
            <person name="Hori S."/>
            <person name="Arai W."/>
            <person name="Tsubouchi T."/>
            <person name="Morono Y."/>
            <person name="Uchiyama I."/>
            <person name="Ito T."/>
            <person name="Fujiyama A."/>
            <person name="Inagaki F."/>
            <person name="Takami H."/>
        </authorList>
    </citation>
    <scope>NUCLEOTIDE SEQUENCE</scope>
    <source>
        <strain evidence="10">Expedition CK06-06</strain>
    </source>
</reference>
<dbReference type="InterPro" id="IPR003473">
    <property type="entry name" value="NadA"/>
</dbReference>
<proteinExistence type="predicted"/>
<dbReference type="UniPathway" id="UPA00253">
    <property type="reaction ID" value="UER00327"/>
</dbReference>
<evidence type="ECO:0000256" key="2">
    <source>
        <dbReference type="ARBA" id="ARBA00005065"/>
    </source>
</evidence>
<keyword evidence="6" id="KW-0808">Transferase</keyword>
<protein>
    <recommendedName>
        <fullName evidence="3">quinolinate synthase</fullName>
        <ecNumber evidence="3">2.5.1.72</ecNumber>
    </recommendedName>
</protein>
<evidence type="ECO:0000256" key="1">
    <source>
        <dbReference type="ARBA" id="ARBA00001966"/>
    </source>
</evidence>
<accession>X1G5D7</accession>
<dbReference type="PANTHER" id="PTHR30573:SF0">
    <property type="entry name" value="QUINOLINATE SYNTHASE, CHLOROPLASTIC"/>
    <property type="match status" value="1"/>
</dbReference>
<evidence type="ECO:0000256" key="5">
    <source>
        <dbReference type="ARBA" id="ARBA00022642"/>
    </source>
</evidence>
<dbReference type="Gene3D" id="3.40.50.10800">
    <property type="entry name" value="NadA-like"/>
    <property type="match status" value="2"/>
</dbReference>
<dbReference type="AlphaFoldDB" id="X1G5D7"/>
<dbReference type="EC" id="2.5.1.72" evidence="3"/>
<feature type="non-terminal residue" evidence="10">
    <location>
        <position position="93"/>
    </location>
</feature>
<comment type="pathway">
    <text evidence="2">Cofactor biosynthesis; NAD(+) biosynthesis; quinolinate from iminoaspartate: step 1/1.</text>
</comment>
<keyword evidence="5" id="KW-0662">Pyridine nucleotide biosynthesis</keyword>
<name>X1G5D7_9ZZZZ</name>
<sequence>IVFCGVKFMAESAKVLSPEKTVLLPRLDAGCPMADMITAEELKEMKKEYPKAKVVCYVNTSADVKAESDICCTSANAVKAVKSLKSKRIIFVP</sequence>
<evidence type="ECO:0000256" key="4">
    <source>
        <dbReference type="ARBA" id="ARBA00022485"/>
    </source>
</evidence>
<evidence type="ECO:0000256" key="8">
    <source>
        <dbReference type="ARBA" id="ARBA00023004"/>
    </source>
</evidence>
<dbReference type="PANTHER" id="PTHR30573">
    <property type="entry name" value="QUINOLINATE SYNTHETASE A"/>
    <property type="match status" value="1"/>
</dbReference>
<evidence type="ECO:0000313" key="10">
    <source>
        <dbReference type="EMBL" id="GAH53126.1"/>
    </source>
</evidence>
<dbReference type="GO" id="GO:0008987">
    <property type="term" value="F:quinolinate synthetase A activity"/>
    <property type="evidence" value="ECO:0007669"/>
    <property type="project" value="InterPro"/>
</dbReference>
<dbReference type="GO" id="GO:0051539">
    <property type="term" value="F:4 iron, 4 sulfur cluster binding"/>
    <property type="evidence" value="ECO:0007669"/>
    <property type="project" value="UniProtKB-KW"/>
</dbReference>
<dbReference type="GO" id="GO:0034628">
    <property type="term" value="P:'de novo' NAD+ biosynthetic process from L-aspartate"/>
    <property type="evidence" value="ECO:0007669"/>
    <property type="project" value="TreeGrafter"/>
</dbReference>
<evidence type="ECO:0000256" key="3">
    <source>
        <dbReference type="ARBA" id="ARBA00012669"/>
    </source>
</evidence>
<dbReference type="Pfam" id="PF02445">
    <property type="entry name" value="NadA"/>
    <property type="match status" value="1"/>
</dbReference>
<keyword evidence="4" id="KW-0004">4Fe-4S</keyword>
<dbReference type="GO" id="GO:0005829">
    <property type="term" value="C:cytosol"/>
    <property type="evidence" value="ECO:0007669"/>
    <property type="project" value="TreeGrafter"/>
</dbReference>
<dbReference type="GO" id="GO:0046872">
    <property type="term" value="F:metal ion binding"/>
    <property type="evidence" value="ECO:0007669"/>
    <property type="project" value="UniProtKB-KW"/>
</dbReference>
<organism evidence="10">
    <name type="scientific">marine sediment metagenome</name>
    <dbReference type="NCBI Taxonomy" id="412755"/>
    <lineage>
        <taxon>unclassified sequences</taxon>
        <taxon>metagenomes</taxon>
        <taxon>ecological metagenomes</taxon>
    </lineage>
</organism>
<feature type="non-terminal residue" evidence="10">
    <location>
        <position position="1"/>
    </location>
</feature>
<gene>
    <name evidence="10" type="ORF">S03H2_26662</name>
</gene>
<comment type="cofactor">
    <cofactor evidence="1">
        <name>[4Fe-4S] cluster</name>
        <dbReference type="ChEBI" id="CHEBI:49883"/>
    </cofactor>
</comment>
<dbReference type="SUPFAM" id="SSF142754">
    <property type="entry name" value="NadA-like"/>
    <property type="match status" value="1"/>
</dbReference>
<evidence type="ECO:0000256" key="9">
    <source>
        <dbReference type="ARBA" id="ARBA00023014"/>
    </source>
</evidence>
<dbReference type="EMBL" id="BARU01015564">
    <property type="protein sequence ID" value="GAH53126.1"/>
    <property type="molecule type" value="Genomic_DNA"/>
</dbReference>